<dbReference type="SUPFAM" id="SSF54862">
    <property type="entry name" value="4Fe-4S ferredoxins"/>
    <property type="match status" value="1"/>
</dbReference>
<dbReference type="PROSITE" id="PS00198">
    <property type="entry name" value="4FE4S_FER_1"/>
    <property type="match status" value="2"/>
</dbReference>
<dbReference type="InterPro" id="IPR017900">
    <property type="entry name" value="4Fe4S_Fe_S_CS"/>
</dbReference>
<dbReference type="EMBL" id="CP038008">
    <property type="protein sequence ID" value="QBY29814.1"/>
    <property type="molecule type" value="Genomic_DNA"/>
</dbReference>
<evidence type="ECO:0000256" key="2">
    <source>
        <dbReference type="ARBA" id="ARBA00022723"/>
    </source>
</evidence>
<dbReference type="Gene3D" id="3.30.70.20">
    <property type="match status" value="2"/>
</dbReference>
<dbReference type="Pfam" id="PF12798">
    <property type="entry name" value="Fer4_3"/>
    <property type="match status" value="1"/>
</dbReference>
<keyword evidence="4" id="KW-0411">Iron-sulfur</keyword>
<evidence type="ECO:0000256" key="3">
    <source>
        <dbReference type="ARBA" id="ARBA00023004"/>
    </source>
</evidence>
<dbReference type="GO" id="GO:0051539">
    <property type="term" value="F:4 iron, 4 sulfur cluster binding"/>
    <property type="evidence" value="ECO:0007669"/>
    <property type="project" value="UniProtKB-KW"/>
</dbReference>
<dbReference type="GO" id="GO:0046872">
    <property type="term" value="F:metal ion binding"/>
    <property type="evidence" value="ECO:0007669"/>
    <property type="project" value="UniProtKB-KW"/>
</dbReference>
<evidence type="ECO:0000256" key="4">
    <source>
        <dbReference type="ARBA" id="ARBA00023014"/>
    </source>
</evidence>
<keyword evidence="1" id="KW-0004">4Fe-4S</keyword>
<dbReference type="PANTHER" id="PTHR24960:SF79">
    <property type="entry name" value="PHOTOSYSTEM I IRON-SULFUR CENTER"/>
    <property type="match status" value="1"/>
</dbReference>
<keyword evidence="3" id="KW-0408">Iron</keyword>
<feature type="domain" description="4Fe-4S ferredoxin-type" evidence="5">
    <location>
        <begin position="46"/>
        <end position="75"/>
    </location>
</feature>
<dbReference type="RefSeq" id="WP_024132917.1">
    <property type="nucleotide sequence ID" value="NZ_CAJTBI010000049.1"/>
</dbReference>
<dbReference type="InterPro" id="IPR050157">
    <property type="entry name" value="PSI_iron-sulfur_center"/>
</dbReference>
<proteinExistence type="predicted"/>
<dbReference type="PROSITE" id="PS51379">
    <property type="entry name" value="4FE4S_FER_2"/>
    <property type="match status" value="3"/>
</dbReference>
<dbReference type="Pfam" id="PF12838">
    <property type="entry name" value="Fer4_7"/>
    <property type="match status" value="1"/>
</dbReference>
<name>A0A482PR74_CITRO</name>
<dbReference type="Pfam" id="PF00037">
    <property type="entry name" value="Fer4"/>
    <property type="match status" value="1"/>
</dbReference>
<keyword evidence="2" id="KW-0479">Metal-binding</keyword>
<dbReference type="PANTHER" id="PTHR24960">
    <property type="entry name" value="PHOTOSYSTEM I IRON-SULFUR CENTER-RELATED"/>
    <property type="match status" value="1"/>
</dbReference>
<dbReference type="InterPro" id="IPR017896">
    <property type="entry name" value="4Fe4S_Fe-S-bd"/>
</dbReference>
<gene>
    <name evidence="6" type="ORF">E2R62_13830</name>
</gene>
<dbReference type="AlphaFoldDB" id="A0A482PR74"/>
<accession>A0A482PR74</accession>
<feature type="domain" description="4Fe-4S ferredoxin-type" evidence="5">
    <location>
        <begin position="216"/>
        <end position="245"/>
    </location>
</feature>
<evidence type="ECO:0000256" key="1">
    <source>
        <dbReference type="ARBA" id="ARBA00022485"/>
    </source>
</evidence>
<evidence type="ECO:0000259" key="5">
    <source>
        <dbReference type="PROSITE" id="PS51379"/>
    </source>
</evidence>
<protein>
    <submittedName>
        <fullName evidence="6">4Fe-4S dicluster domain-containing protein</fullName>
    </submittedName>
</protein>
<evidence type="ECO:0000313" key="6">
    <source>
        <dbReference type="EMBL" id="QBY29814.1"/>
    </source>
</evidence>
<sequence length="291" mass="31882">MTLFTLMKTPAPPGVGASCVRQHFPRHTCDACRQACPVGAISFTANAATLDSERCIRCGHCAFACPVDALENVPTARRPFRHGMLVAPFTAQAASVDELLMWHLQYGIRALEIEPDAHPAWVLAVAALNIQLNALGEPQWQLIPPTTKPVNVFRRHLLHVSEEKVQTASVDASQRVRRSGMPHVQEHAVLLDAVNCVLCGACERVCQQQVIKIDELALRTDAARCTGCNNCAVVCPTKAIATKAVAGVSQPATFTFTRKVCPDCRRTFATFTAEDKRCPICQRHEYGMRGR</sequence>
<organism evidence="6">
    <name type="scientific">Citrobacter rodentium</name>
    <dbReference type="NCBI Taxonomy" id="67825"/>
    <lineage>
        <taxon>Bacteria</taxon>
        <taxon>Pseudomonadati</taxon>
        <taxon>Pseudomonadota</taxon>
        <taxon>Gammaproteobacteria</taxon>
        <taxon>Enterobacterales</taxon>
        <taxon>Enterobacteriaceae</taxon>
        <taxon>Citrobacter</taxon>
    </lineage>
</organism>
<feature type="domain" description="4Fe-4S ferredoxin-type" evidence="5">
    <location>
        <begin position="187"/>
        <end position="215"/>
    </location>
</feature>
<reference evidence="6" key="1">
    <citation type="submission" date="2019-03" db="EMBL/GenBank/DDBJ databases">
        <title>Complete genome sequence of enteropathogenic Citrobacter rodentium strain DBS100.</title>
        <authorList>
            <person name="Popov G."/>
            <person name="Fiebig A."/>
            <person name="Shideler S."/>
            <person name="Coombes B."/>
            <person name="Savchenko A."/>
        </authorList>
    </citation>
    <scope>NUCLEOTIDE SEQUENCE</scope>
    <source>
        <strain evidence="6">DBS100</strain>
    </source>
</reference>